<dbReference type="CDD" id="cd07729">
    <property type="entry name" value="AHL_lactonase_MBL-fold"/>
    <property type="match status" value="1"/>
</dbReference>
<proteinExistence type="inferred from homology"/>
<evidence type="ECO:0000259" key="6">
    <source>
        <dbReference type="SMART" id="SM00849"/>
    </source>
</evidence>
<evidence type="ECO:0000256" key="3">
    <source>
        <dbReference type="ARBA" id="ARBA00022723"/>
    </source>
</evidence>
<dbReference type="Pfam" id="PF00753">
    <property type="entry name" value="Lactamase_B"/>
    <property type="match status" value="1"/>
</dbReference>
<gene>
    <name evidence="7" type="ORF">FB567DRAFT_49221</name>
</gene>
<reference evidence="7" key="1">
    <citation type="journal article" date="2021" name="Nat. Commun.">
        <title>Genetic determinants of endophytism in the Arabidopsis root mycobiome.</title>
        <authorList>
            <person name="Mesny F."/>
            <person name="Miyauchi S."/>
            <person name="Thiergart T."/>
            <person name="Pickel B."/>
            <person name="Atanasova L."/>
            <person name="Karlsson M."/>
            <person name="Huettel B."/>
            <person name="Barry K.W."/>
            <person name="Haridas S."/>
            <person name="Chen C."/>
            <person name="Bauer D."/>
            <person name="Andreopoulos W."/>
            <person name="Pangilinan J."/>
            <person name="LaButti K."/>
            <person name="Riley R."/>
            <person name="Lipzen A."/>
            <person name="Clum A."/>
            <person name="Drula E."/>
            <person name="Henrissat B."/>
            <person name="Kohler A."/>
            <person name="Grigoriev I.V."/>
            <person name="Martin F.M."/>
            <person name="Hacquard S."/>
        </authorList>
    </citation>
    <scope>NUCLEOTIDE SEQUENCE</scope>
    <source>
        <strain evidence="7">MPI-SDFR-AT-0120</strain>
    </source>
</reference>
<evidence type="ECO:0000256" key="5">
    <source>
        <dbReference type="ARBA" id="ARBA00022833"/>
    </source>
</evidence>
<dbReference type="EMBL" id="JAGMVJ010000010">
    <property type="protein sequence ID" value="KAH7086697.1"/>
    <property type="molecule type" value="Genomic_DNA"/>
</dbReference>
<dbReference type="GO" id="GO:0046872">
    <property type="term" value="F:metal ion binding"/>
    <property type="evidence" value="ECO:0007669"/>
    <property type="project" value="UniProtKB-KW"/>
</dbReference>
<evidence type="ECO:0000256" key="1">
    <source>
        <dbReference type="ARBA" id="ARBA00001947"/>
    </source>
</evidence>
<dbReference type="AlphaFoldDB" id="A0A8K0VYD0"/>
<dbReference type="Gene3D" id="3.60.15.10">
    <property type="entry name" value="Ribonuclease Z/Hydroxyacylglutathione hydrolase-like"/>
    <property type="match status" value="1"/>
</dbReference>
<dbReference type="InterPro" id="IPR036866">
    <property type="entry name" value="RibonucZ/Hydroxyglut_hydro"/>
</dbReference>
<evidence type="ECO:0000313" key="7">
    <source>
        <dbReference type="EMBL" id="KAH7086697.1"/>
    </source>
</evidence>
<keyword evidence="3" id="KW-0479">Metal-binding</keyword>
<dbReference type="SMART" id="SM00849">
    <property type="entry name" value="Lactamase_B"/>
    <property type="match status" value="1"/>
</dbReference>
<protein>
    <submittedName>
        <fullName evidence="7">Beta-lactamase-like protein</fullName>
    </submittedName>
</protein>
<dbReference type="InterPro" id="IPR051013">
    <property type="entry name" value="MBL_superfamily_lactonases"/>
</dbReference>
<keyword evidence="8" id="KW-1185">Reference proteome</keyword>
<feature type="domain" description="Metallo-beta-lactamase" evidence="6">
    <location>
        <begin position="54"/>
        <end position="265"/>
    </location>
</feature>
<evidence type="ECO:0000256" key="4">
    <source>
        <dbReference type="ARBA" id="ARBA00022801"/>
    </source>
</evidence>
<sequence length="325" mass="36833">MATSLDLINQAPEGTKMWILHLGDLECDNGWFMRAANASSLSNPNPVNARRRLIMLSFLISHPTEGLILYETGGGEKYPEVVGAPVQDIFSRVDYDSSMNLDAQIARTGNKIEDVKMVIIGHLHLDHSGGLEFFKGRNVPVYVHELELKYAFYSVATKTDLGVYLPHYLTFDINWVPFHGSYYEIAPGINLHHAPGHTPGLSIMQVNLKNSGTWIFTSDQYHVKENFENDVPQGWLARDHAEWVKSHQMIKSLKKRTHGKVVLGHCWDTVRELVWSLRQRCMIDSEETGPDMFCLFLLGYNRGLGSILLFAHSRVLSFQSSNTFL</sequence>
<dbReference type="OrthoDB" id="10250730at2759"/>
<keyword evidence="5" id="KW-0862">Zinc</keyword>
<dbReference type="Proteomes" id="UP000813461">
    <property type="component" value="Unassembled WGS sequence"/>
</dbReference>
<evidence type="ECO:0000256" key="2">
    <source>
        <dbReference type="ARBA" id="ARBA00007749"/>
    </source>
</evidence>
<keyword evidence="4" id="KW-0378">Hydrolase</keyword>
<comment type="caution">
    <text evidence="7">The sequence shown here is derived from an EMBL/GenBank/DDBJ whole genome shotgun (WGS) entry which is preliminary data.</text>
</comment>
<evidence type="ECO:0000313" key="8">
    <source>
        <dbReference type="Proteomes" id="UP000813461"/>
    </source>
</evidence>
<dbReference type="GO" id="GO:0016787">
    <property type="term" value="F:hydrolase activity"/>
    <property type="evidence" value="ECO:0007669"/>
    <property type="project" value="UniProtKB-KW"/>
</dbReference>
<dbReference type="InterPro" id="IPR001279">
    <property type="entry name" value="Metallo-B-lactamas"/>
</dbReference>
<name>A0A8K0VYD0_9PLEO</name>
<comment type="similarity">
    <text evidence="2">Belongs to the metallo-beta-lactamase superfamily.</text>
</comment>
<dbReference type="PANTHER" id="PTHR42978">
    <property type="entry name" value="QUORUM-QUENCHING LACTONASE YTNP-RELATED-RELATED"/>
    <property type="match status" value="1"/>
</dbReference>
<organism evidence="7 8">
    <name type="scientific">Paraphoma chrysanthemicola</name>
    <dbReference type="NCBI Taxonomy" id="798071"/>
    <lineage>
        <taxon>Eukaryota</taxon>
        <taxon>Fungi</taxon>
        <taxon>Dikarya</taxon>
        <taxon>Ascomycota</taxon>
        <taxon>Pezizomycotina</taxon>
        <taxon>Dothideomycetes</taxon>
        <taxon>Pleosporomycetidae</taxon>
        <taxon>Pleosporales</taxon>
        <taxon>Pleosporineae</taxon>
        <taxon>Phaeosphaeriaceae</taxon>
        <taxon>Paraphoma</taxon>
    </lineage>
</organism>
<accession>A0A8K0VYD0</accession>
<dbReference type="PANTHER" id="PTHR42978:SF2">
    <property type="entry name" value="102 KBASES UNSTABLE REGION: FROM 1 TO 119443"/>
    <property type="match status" value="1"/>
</dbReference>
<dbReference type="SUPFAM" id="SSF56281">
    <property type="entry name" value="Metallo-hydrolase/oxidoreductase"/>
    <property type="match status" value="1"/>
</dbReference>
<comment type="cofactor">
    <cofactor evidence="1">
        <name>Zn(2+)</name>
        <dbReference type="ChEBI" id="CHEBI:29105"/>
    </cofactor>
</comment>